<keyword evidence="15" id="KW-0812">Transmembrane</keyword>
<evidence type="ECO:0000256" key="9">
    <source>
        <dbReference type="ARBA" id="ARBA00023002"/>
    </source>
</evidence>
<keyword evidence="15" id="KW-1133">Transmembrane helix</keyword>
<dbReference type="GO" id="GO:0016712">
    <property type="term" value="F:oxidoreductase activity, acting on paired donors, with incorporation or reduction of molecular oxygen, reduced flavin or flavoprotein as one donor, and incorporation of one atom of oxygen"/>
    <property type="evidence" value="ECO:0007669"/>
    <property type="project" value="TreeGrafter"/>
</dbReference>
<feature type="transmembrane region" description="Helical" evidence="15">
    <location>
        <begin position="6"/>
        <end position="30"/>
    </location>
</feature>
<dbReference type="AlphaFoldDB" id="A0A8C5DI02"/>
<comment type="cofactor">
    <cofactor evidence="1 13">
        <name>heme</name>
        <dbReference type="ChEBI" id="CHEBI:30413"/>
    </cofactor>
</comment>
<reference evidence="16" key="1">
    <citation type="submission" date="2020-06" db="EMBL/GenBank/DDBJ databases">
        <authorList>
            <consortium name="Wellcome Sanger Institute Data Sharing"/>
        </authorList>
    </citation>
    <scope>NUCLEOTIDE SEQUENCE [LARGE SCALE GENOMIC DNA]</scope>
</reference>
<keyword evidence="9 14" id="KW-0560">Oxidoreductase</keyword>
<keyword evidence="12 15" id="KW-0472">Membrane</keyword>
<sequence>MCLCELFLWLNLRVILTLILACLIAVCFLCEKDPPHFPPGPPGLPFLGNIFSIESNQPHIYLTKLADIYGNVFCVRLGRHKTVFVSGWKMVKEAIVTQAETFVDRPYSPMVTRIYSGNSAGLFFSNGKVWRRQRRFAMATIRTFALANSSMEQNICSESLHLQEAMEKEEGQPFDPVPLLNNAVANIICMIVFRRRFDYNDQYFQNMLKKLTDVAYLEGSIWALLYDAFPALMKHLPGPHNDIFTSSRSLEAFIRTEIERHNSLCKTWLCAVWIFSWLAVKPLLRLSQIFRKVQAEIDGVIGQVRQPTMVDKANLPYTDAVIHEIQRMGNIVPLNGLRMAAKDSKLGSYIIPKGTTVMPNLTSVLFDKNEWENPHTFYPEHFLDTEGKFVKREAFLPFSAGKRACLGEGLARMELFLFFVSLLQKFHFSTVEGVELSTEGITGATRTPCPFKVFAKPR</sequence>
<evidence type="ECO:0000256" key="5">
    <source>
        <dbReference type="ARBA" id="ARBA00022617"/>
    </source>
</evidence>
<dbReference type="GO" id="GO:0005506">
    <property type="term" value="F:iron ion binding"/>
    <property type="evidence" value="ECO:0007669"/>
    <property type="project" value="InterPro"/>
</dbReference>
<dbReference type="Pfam" id="PF00067">
    <property type="entry name" value="p450"/>
    <property type="match status" value="2"/>
</dbReference>
<comment type="subcellular location">
    <subcellularLocation>
        <location evidence="3">Endoplasmic reticulum membrane</location>
        <topology evidence="3">Peripheral membrane protein</topology>
    </subcellularLocation>
    <subcellularLocation>
        <location evidence="2">Microsome membrane</location>
        <topology evidence="2">Peripheral membrane protein</topology>
    </subcellularLocation>
</comment>
<proteinExistence type="inferred from homology"/>
<dbReference type="GO" id="GO:0006805">
    <property type="term" value="P:xenobiotic metabolic process"/>
    <property type="evidence" value="ECO:0007669"/>
    <property type="project" value="TreeGrafter"/>
</dbReference>
<dbReference type="InterPro" id="IPR017972">
    <property type="entry name" value="Cyt_P450_CS"/>
</dbReference>
<evidence type="ECO:0000256" key="8">
    <source>
        <dbReference type="ARBA" id="ARBA00022848"/>
    </source>
</evidence>
<dbReference type="PRINTS" id="PR00385">
    <property type="entry name" value="P450"/>
</dbReference>
<evidence type="ECO:0000256" key="7">
    <source>
        <dbReference type="ARBA" id="ARBA00022824"/>
    </source>
</evidence>
<evidence type="ECO:0000256" key="12">
    <source>
        <dbReference type="ARBA" id="ARBA00023136"/>
    </source>
</evidence>
<dbReference type="PRINTS" id="PR00463">
    <property type="entry name" value="EP450I"/>
</dbReference>
<evidence type="ECO:0000256" key="1">
    <source>
        <dbReference type="ARBA" id="ARBA00001971"/>
    </source>
</evidence>
<dbReference type="InterPro" id="IPR001128">
    <property type="entry name" value="Cyt_P450"/>
</dbReference>
<keyword evidence="10 13" id="KW-0408">Iron</keyword>
<feature type="binding site" description="axial binding residue" evidence="13">
    <location>
        <position position="405"/>
    </location>
    <ligand>
        <name>heme</name>
        <dbReference type="ChEBI" id="CHEBI:30413"/>
    </ligand>
    <ligandPart>
        <name>Fe</name>
        <dbReference type="ChEBI" id="CHEBI:18248"/>
    </ligandPart>
</feature>
<dbReference type="InterPro" id="IPR002401">
    <property type="entry name" value="Cyt_P450_E_grp-I"/>
</dbReference>
<evidence type="ECO:0000313" key="17">
    <source>
        <dbReference type="Proteomes" id="UP000694680"/>
    </source>
</evidence>
<dbReference type="Proteomes" id="UP000694680">
    <property type="component" value="Chromosome 4"/>
</dbReference>
<keyword evidence="11 14" id="KW-0503">Monooxygenase</keyword>
<evidence type="ECO:0000256" key="2">
    <source>
        <dbReference type="ARBA" id="ARBA00004174"/>
    </source>
</evidence>
<evidence type="ECO:0000256" key="13">
    <source>
        <dbReference type="PIRSR" id="PIRSR602401-1"/>
    </source>
</evidence>
<dbReference type="GO" id="GO:0005789">
    <property type="term" value="C:endoplasmic reticulum membrane"/>
    <property type="evidence" value="ECO:0007669"/>
    <property type="project" value="UniProtKB-SubCell"/>
</dbReference>
<evidence type="ECO:0000256" key="15">
    <source>
        <dbReference type="SAM" id="Phobius"/>
    </source>
</evidence>
<reference evidence="16" key="3">
    <citation type="submission" date="2025-09" db="UniProtKB">
        <authorList>
            <consortium name="Ensembl"/>
        </authorList>
    </citation>
    <scope>IDENTIFICATION</scope>
</reference>
<keyword evidence="5 13" id="KW-0349">Heme</keyword>
<evidence type="ECO:0000256" key="4">
    <source>
        <dbReference type="ARBA" id="ARBA00010617"/>
    </source>
</evidence>
<name>A0A8C5DI02_GOUWI</name>
<dbReference type="InterPro" id="IPR050182">
    <property type="entry name" value="Cytochrome_P450_fam2"/>
</dbReference>
<protein>
    <submittedName>
        <fullName evidence="16">Cytochrome P450, family 2, subfamily N, polypeptide 13</fullName>
    </submittedName>
</protein>
<dbReference type="FunFam" id="1.10.630.10:FF:000238">
    <property type="entry name" value="Cytochrome P450 2A6"/>
    <property type="match status" value="2"/>
</dbReference>
<dbReference type="PROSITE" id="PS00086">
    <property type="entry name" value="CYTOCHROME_P450"/>
    <property type="match status" value="1"/>
</dbReference>
<dbReference type="PANTHER" id="PTHR24300:SF177">
    <property type="entry name" value="CYTOCHROME P450 2J2"/>
    <property type="match status" value="1"/>
</dbReference>
<dbReference type="InterPro" id="IPR036396">
    <property type="entry name" value="Cyt_P450_sf"/>
</dbReference>
<dbReference type="Gene3D" id="1.10.630.10">
    <property type="entry name" value="Cytochrome P450"/>
    <property type="match status" value="2"/>
</dbReference>
<dbReference type="GO" id="GO:0020037">
    <property type="term" value="F:heme binding"/>
    <property type="evidence" value="ECO:0007669"/>
    <property type="project" value="InterPro"/>
</dbReference>
<dbReference type="PANTHER" id="PTHR24300">
    <property type="entry name" value="CYTOCHROME P450 508A4-RELATED"/>
    <property type="match status" value="1"/>
</dbReference>
<comment type="similarity">
    <text evidence="4 14">Belongs to the cytochrome P450 family.</text>
</comment>
<keyword evidence="8" id="KW-0492">Microsome</keyword>
<accession>A0A8C5DI02</accession>
<evidence type="ECO:0000256" key="11">
    <source>
        <dbReference type="ARBA" id="ARBA00023033"/>
    </source>
</evidence>
<dbReference type="SUPFAM" id="SSF48264">
    <property type="entry name" value="Cytochrome P450"/>
    <property type="match status" value="1"/>
</dbReference>
<evidence type="ECO:0000256" key="14">
    <source>
        <dbReference type="RuleBase" id="RU000461"/>
    </source>
</evidence>
<dbReference type="Ensembl" id="ENSGWIT00000006100.1">
    <property type="protein sequence ID" value="ENSGWIP00000005621.1"/>
    <property type="gene ID" value="ENSGWIG00000002453.1"/>
</dbReference>
<evidence type="ECO:0000256" key="6">
    <source>
        <dbReference type="ARBA" id="ARBA00022723"/>
    </source>
</evidence>
<keyword evidence="6 13" id="KW-0479">Metal-binding</keyword>
<dbReference type="GO" id="GO:0006082">
    <property type="term" value="P:organic acid metabolic process"/>
    <property type="evidence" value="ECO:0007669"/>
    <property type="project" value="TreeGrafter"/>
</dbReference>
<evidence type="ECO:0000313" key="16">
    <source>
        <dbReference type="Ensembl" id="ENSGWIP00000005621.1"/>
    </source>
</evidence>
<keyword evidence="7" id="KW-0256">Endoplasmic reticulum</keyword>
<keyword evidence="17" id="KW-1185">Reference proteome</keyword>
<evidence type="ECO:0000256" key="10">
    <source>
        <dbReference type="ARBA" id="ARBA00023004"/>
    </source>
</evidence>
<organism evidence="16 17">
    <name type="scientific">Gouania willdenowi</name>
    <name type="common">Blunt-snouted clingfish</name>
    <name type="synonym">Lepadogaster willdenowi</name>
    <dbReference type="NCBI Taxonomy" id="441366"/>
    <lineage>
        <taxon>Eukaryota</taxon>
        <taxon>Metazoa</taxon>
        <taxon>Chordata</taxon>
        <taxon>Craniata</taxon>
        <taxon>Vertebrata</taxon>
        <taxon>Euteleostomi</taxon>
        <taxon>Actinopterygii</taxon>
        <taxon>Neopterygii</taxon>
        <taxon>Teleostei</taxon>
        <taxon>Neoteleostei</taxon>
        <taxon>Acanthomorphata</taxon>
        <taxon>Ovalentaria</taxon>
        <taxon>Blenniimorphae</taxon>
        <taxon>Blenniiformes</taxon>
        <taxon>Gobiesocoidei</taxon>
        <taxon>Gobiesocidae</taxon>
        <taxon>Gobiesocinae</taxon>
        <taxon>Gouania</taxon>
    </lineage>
</organism>
<evidence type="ECO:0000256" key="3">
    <source>
        <dbReference type="ARBA" id="ARBA00004406"/>
    </source>
</evidence>
<reference evidence="16" key="2">
    <citation type="submission" date="2025-08" db="UniProtKB">
        <authorList>
            <consortium name="Ensembl"/>
        </authorList>
    </citation>
    <scope>IDENTIFICATION</scope>
</reference>